<dbReference type="SUPFAM" id="SSF56112">
    <property type="entry name" value="Protein kinase-like (PK-like)"/>
    <property type="match status" value="1"/>
</dbReference>
<feature type="compositionally biased region" description="Polar residues" evidence="9">
    <location>
        <begin position="217"/>
        <end position="230"/>
    </location>
</feature>
<organism evidence="13 14">
    <name type="scientific">Pythium insidiosum</name>
    <name type="common">Pythiosis disease agent</name>
    <dbReference type="NCBI Taxonomy" id="114742"/>
    <lineage>
        <taxon>Eukaryota</taxon>
        <taxon>Sar</taxon>
        <taxon>Stramenopiles</taxon>
        <taxon>Oomycota</taxon>
        <taxon>Peronosporomycetes</taxon>
        <taxon>Pythiales</taxon>
        <taxon>Pythiaceae</taxon>
        <taxon>Pythium</taxon>
    </lineage>
</organism>
<evidence type="ECO:0000256" key="1">
    <source>
        <dbReference type="ARBA" id="ARBA00022527"/>
    </source>
</evidence>
<dbReference type="CDD" id="cd13999">
    <property type="entry name" value="STKc_MAP3K-like"/>
    <property type="match status" value="1"/>
</dbReference>
<dbReference type="InterPro" id="IPR051681">
    <property type="entry name" value="Ser/Thr_Kinases-Pseudokinases"/>
</dbReference>
<feature type="transmembrane region" description="Helical" evidence="10">
    <location>
        <begin position="1791"/>
        <end position="1813"/>
    </location>
</feature>
<evidence type="ECO:0000256" key="10">
    <source>
        <dbReference type="SAM" id="Phobius"/>
    </source>
</evidence>
<feature type="region of interest" description="Disordered" evidence="9">
    <location>
        <begin position="438"/>
        <end position="464"/>
    </location>
</feature>
<dbReference type="PANTHER" id="PTHR44329">
    <property type="entry name" value="SERINE/THREONINE-PROTEIN KINASE TNNI3K-RELATED"/>
    <property type="match status" value="1"/>
</dbReference>
<feature type="transmembrane region" description="Helical" evidence="10">
    <location>
        <begin position="1729"/>
        <end position="1750"/>
    </location>
</feature>
<feature type="compositionally biased region" description="Low complexity" evidence="9">
    <location>
        <begin position="1"/>
        <end position="10"/>
    </location>
</feature>
<keyword evidence="3 8" id="KW-0547">Nucleotide-binding</keyword>
<dbReference type="EMBL" id="JAKCXM010000073">
    <property type="protein sequence ID" value="KAJ0403856.1"/>
    <property type="molecule type" value="Genomic_DNA"/>
</dbReference>
<feature type="compositionally biased region" description="Low complexity" evidence="9">
    <location>
        <begin position="448"/>
        <end position="464"/>
    </location>
</feature>
<keyword evidence="10" id="KW-0472">Membrane</keyword>
<dbReference type="PANTHER" id="PTHR44329:SF288">
    <property type="entry name" value="MITOGEN-ACTIVATED PROTEIN KINASE KINASE KINASE 20"/>
    <property type="match status" value="1"/>
</dbReference>
<comment type="caution">
    <text evidence="13">The sequence shown here is derived from an EMBL/GenBank/DDBJ whole genome shotgun (WGS) entry which is preliminary data.</text>
</comment>
<evidence type="ECO:0000256" key="9">
    <source>
        <dbReference type="SAM" id="MobiDB-lite"/>
    </source>
</evidence>
<keyword evidence="1" id="KW-0723">Serine/threonine-protein kinase</keyword>
<feature type="region of interest" description="Disordered" evidence="9">
    <location>
        <begin position="781"/>
        <end position="814"/>
    </location>
</feature>
<feature type="compositionally biased region" description="Basic and acidic residues" evidence="9">
    <location>
        <begin position="796"/>
        <end position="811"/>
    </location>
</feature>
<feature type="domain" description="ACT" evidence="12">
    <location>
        <begin position="366"/>
        <end position="442"/>
    </location>
</feature>
<comment type="catalytic activity">
    <reaction evidence="6">
        <text>L-threonyl-[protein] + ATP = O-phospho-L-threonyl-[protein] + ADP + H(+)</text>
        <dbReference type="Rhea" id="RHEA:46608"/>
        <dbReference type="Rhea" id="RHEA-COMP:11060"/>
        <dbReference type="Rhea" id="RHEA-COMP:11605"/>
        <dbReference type="ChEBI" id="CHEBI:15378"/>
        <dbReference type="ChEBI" id="CHEBI:30013"/>
        <dbReference type="ChEBI" id="CHEBI:30616"/>
        <dbReference type="ChEBI" id="CHEBI:61977"/>
        <dbReference type="ChEBI" id="CHEBI:456216"/>
        <dbReference type="EC" id="2.7.11.1"/>
    </reaction>
</comment>
<dbReference type="Gene3D" id="1.10.510.10">
    <property type="entry name" value="Transferase(Phosphotransferase) domain 1"/>
    <property type="match status" value="1"/>
</dbReference>
<feature type="domain" description="Protein kinase" evidence="11">
    <location>
        <begin position="493"/>
        <end position="748"/>
    </location>
</feature>
<dbReference type="SMART" id="SM00220">
    <property type="entry name" value="S_TKc"/>
    <property type="match status" value="1"/>
</dbReference>
<dbReference type="PROSITE" id="PS50011">
    <property type="entry name" value="PROTEIN_KINASE_DOM"/>
    <property type="match status" value="1"/>
</dbReference>
<feature type="transmembrane region" description="Helical" evidence="10">
    <location>
        <begin position="1762"/>
        <end position="1779"/>
    </location>
</feature>
<dbReference type="Proteomes" id="UP001209570">
    <property type="component" value="Unassembled WGS sequence"/>
</dbReference>
<evidence type="ECO:0000313" key="14">
    <source>
        <dbReference type="Proteomes" id="UP001209570"/>
    </source>
</evidence>
<feature type="compositionally biased region" description="Low complexity" evidence="9">
    <location>
        <begin position="50"/>
        <end position="75"/>
    </location>
</feature>
<dbReference type="CDD" id="cd04900">
    <property type="entry name" value="ACT_UUR-like_1"/>
    <property type="match status" value="1"/>
</dbReference>
<keyword evidence="14" id="KW-1185">Reference proteome</keyword>
<keyword evidence="10" id="KW-1133">Transmembrane helix</keyword>
<feature type="transmembrane region" description="Helical" evidence="10">
    <location>
        <begin position="1632"/>
        <end position="1652"/>
    </location>
</feature>
<dbReference type="InterPro" id="IPR011009">
    <property type="entry name" value="Kinase-like_dom_sf"/>
</dbReference>
<evidence type="ECO:0000259" key="11">
    <source>
        <dbReference type="PROSITE" id="PS50011"/>
    </source>
</evidence>
<dbReference type="InterPro" id="IPR002912">
    <property type="entry name" value="ACT_dom"/>
</dbReference>
<dbReference type="GO" id="GO:0005524">
    <property type="term" value="F:ATP binding"/>
    <property type="evidence" value="ECO:0007669"/>
    <property type="project" value="UniProtKB-UniRule"/>
</dbReference>
<evidence type="ECO:0008006" key="15">
    <source>
        <dbReference type="Google" id="ProtNLM"/>
    </source>
</evidence>
<keyword evidence="2" id="KW-0808">Transferase</keyword>
<dbReference type="InterPro" id="IPR000719">
    <property type="entry name" value="Prot_kinase_dom"/>
</dbReference>
<keyword evidence="10" id="KW-0812">Transmembrane</keyword>
<dbReference type="Pfam" id="PF07714">
    <property type="entry name" value="PK_Tyr_Ser-Thr"/>
    <property type="match status" value="1"/>
</dbReference>
<feature type="binding site" evidence="8">
    <location>
        <position position="520"/>
    </location>
    <ligand>
        <name>ATP</name>
        <dbReference type="ChEBI" id="CHEBI:30616"/>
    </ligand>
</feature>
<dbReference type="PRINTS" id="PR00109">
    <property type="entry name" value="TYRKINASE"/>
</dbReference>
<feature type="compositionally biased region" description="Low complexity" evidence="9">
    <location>
        <begin position="19"/>
        <end position="39"/>
    </location>
</feature>
<feature type="region of interest" description="Disordered" evidence="9">
    <location>
        <begin position="197"/>
        <end position="231"/>
    </location>
</feature>
<feature type="region of interest" description="Disordered" evidence="9">
    <location>
        <begin position="1882"/>
        <end position="1916"/>
    </location>
</feature>
<evidence type="ECO:0000256" key="2">
    <source>
        <dbReference type="ARBA" id="ARBA00022679"/>
    </source>
</evidence>
<feature type="region of interest" description="Disordered" evidence="9">
    <location>
        <begin position="1"/>
        <end position="103"/>
    </location>
</feature>
<keyword evidence="5 8" id="KW-0067">ATP-binding</keyword>
<dbReference type="InterPro" id="IPR008271">
    <property type="entry name" value="Ser/Thr_kinase_AS"/>
</dbReference>
<evidence type="ECO:0000256" key="5">
    <source>
        <dbReference type="ARBA" id="ARBA00022840"/>
    </source>
</evidence>
<dbReference type="InterPro" id="IPR017441">
    <property type="entry name" value="Protein_kinase_ATP_BS"/>
</dbReference>
<sequence>MHPRRASASASPPPPRHPQPATASSSSSISSSGALSAFSLPPTHAFDELTPVSSTTISSPSGAAPSHAHSLAGDGDPLGAGLGPRKSSSDDLAAEVSPSPPCTTVSEARLLYRKWRAGSGLATSPDAMNDIQVPDALSRSPFEQPGYARTAEPSPAAAAFLRSPEQLPRIAEKTENMPLFANSFDPDTQARLLSEQLSEPGAAGSSPSLRPQGGSFGNSRTPESASSSNLMKRARSYQALDDLEKNGYFPAAPTPSALGVQRGLKDSVVNDMCRAVVKHMVGDLYVSSSGQHGTKKVLNHLYEPVLQSVQSHFRRLPARYALSVNPDDVPMHMRLLAKHQRNPDEININVQLKKDDDGNVISNVCEVVVVSPDRDSLLDGITRALTSMKGSIMDADVMTTHDGVTLDRFVVKGSFLDDDRQIELKRRIEDNLARLSLGDDTEDRPSVEAKSAAAAPTDATSSSESNLAEKLGVLKMVDQHEIKDEWSLNMAELKIDTTVGTGRSGNTYSALWRGTRVAVKVVDASAQNAAMSEDLLNEFHREVAVVSKLRHPNIVLFLGAAISPPKYCLVFEFMQNGTLTDLIRSRKAPIDFFRVATEIAMGMNYLHLCSIMHRDLKSGNVLLDAHGTVKISDFGLSCVLDISGSHDLTAETGTYRWMAPEVIRHEPYSTKADVYSFGVVLWEMIAKDQPFRGLTPIQAAFAVARQQMRPALPRHTPLKIGELVEHCWHQDPNRRPDFSAILEALPLVKLSLKKRDFKNLGFALPSLAVSMVDDAAQLTPVGPTAEPLKPPKKHSLRTEAWSEHGSEHSSATEKLAVAAATEPPPPASRLSGSLHKLALLVVALQALWAVIVPLKNIASVVYPTVRPDGSRMQTLPYLWSDPDVGASFAVDEPLVVRGSDVVPLLKDVLDVVLSSDHVRYELTERGAFEIEAVLKLLDLDGFAVVSRYYALVHQSAEFPAGRLTPRAFTAPDARDRLMVLLRDTSDAAASSPRDIAIDLQCSESHAWLEGTTCVGPDGLPCSERDPEETRTYADVRLAAAAAASGLENSVALLSIVDFFHTAVSAVLATQDWAAALEDLGFNQTTAAALDGGLACALQDGAPYLLDRDAFLVGILPAQMDTAQLDSCVAAELVVAQFYVRALVLQLLQDALTAHALFNAATPRVVVPSNLDAILAPVFRFNLSVSSGARVGKRTRKTTTLLQHLHVATATSVAAQFKFDRRPTTPAGSSLRLLQQMAAYPDIVSRVTAETVDAGGGSAYDRQTLRLLGWVGSDVPAFKDSFTASSLAMLPLRELAPGAARQQALAVWDAEQQFAAWFRDLEATAAAPFKLLSKHLRVLSAARVAPTDDNAATRCQRALFKVLGKVALLALLEVSLPASYLLFMGETANGARSWLVNQIYREELVGETFSGDRVAFAYRSGASVRKDDGSAWVVVPLLQAMVSALGKDDALTAILLELDRSLALFLKEMNGNVNLPDAMQCKLSGVDANAVIAGDSLEEIVAKIQPGLQAALLDLVEQLPAIASAFRTAMTNKGLDWPTLSEEQLLGNAAITNSTEGRGPPGDWAFTVFTAGLAKFWPPKTPTPEAIERFRNATVCYDVLDTRRLVPGVRCFVEPQSVVVVRTEFRSERLREFFLGVWSSSIMLNTMAGMVVFKYLRKLVKAWQVTRFECLDLEVALQLNLQGLGVLSFAQSLLLLVASLPLLLSLHVSHDPMFLPFFGREKRSKPLGDVLVALAMTWFVKLGFDVCNAWISPKRPVDWLHLFRVRWLAIALVLVLRLVTPERAGDDAYVMWRLVLTCLVSLGLGAACTVIVFLPERPGKVVDADQKENHDAVVAALVKQNLPLNRYGVLGRTSKGWSKTGLIVEGWRLGRAADGTEVLRKDGGEIPLPTRRRSTLHSLNEDTASSASVAPASEVTL</sequence>
<evidence type="ECO:0000256" key="3">
    <source>
        <dbReference type="ARBA" id="ARBA00022741"/>
    </source>
</evidence>
<dbReference type="PROSITE" id="PS51671">
    <property type="entry name" value="ACT"/>
    <property type="match status" value="1"/>
</dbReference>
<dbReference type="InterPro" id="IPR001245">
    <property type="entry name" value="Ser-Thr/Tyr_kinase_cat_dom"/>
</dbReference>
<name>A0AAD5QC98_PYTIN</name>
<reference evidence="13" key="1">
    <citation type="submission" date="2021-12" db="EMBL/GenBank/DDBJ databases">
        <title>Prjna785345.</title>
        <authorList>
            <person name="Rujirawat T."/>
            <person name="Krajaejun T."/>
        </authorList>
    </citation>
    <scope>NUCLEOTIDE SEQUENCE</scope>
    <source>
        <strain evidence="13">Pi057C3</strain>
    </source>
</reference>
<protein>
    <recommendedName>
        <fullName evidence="15">TKL protein kinase</fullName>
    </recommendedName>
</protein>
<accession>A0AAD5QC98</accession>
<dbReference type="PROSITE" id="PS00108">
    <property type="entry name" value="PROTEIN_KINASE_ST"/>
    <property type="match status" value="1"/>
</dbReference>
<dbReference type="Gene3D" id="3.30.200.20">
    <property type="entry name" value="Phosphorylase Kinase, domain 1"/>
    <property type="match status" value="1"/>
</dbReference>
<dbReference type="GO" id="GO:0004674">
    <property type="term" value="F:protein serine/threonine kinase activity"/>
    <property type="evidence" value="ECO:0007669"/>
    <property type="project" value="UniProtKB-KW"/>
</dbReference>
<keyword evidence="4" id="KW-0418">Kinase</keyword>
<dbReference type="PROSITE" id="PS00107">
    <property type="entry name" value="PROTEIN_KINASE_ATP"/>
    <property type="match status" value="1"/>
</dbReference>
<comment type="catalytic activity">
    <reaction evidence="7">
        <text>L-seryl-[protein] + ATP = O-phospho-L-seryl-[protein] + ADP + H(+)</text>
        <dbReference type="Rhea" id="RHEA:17989"/>
        <dbReference type="Rhea" id="RHEA-COMP:9863"/>
        <dbReference type="Rhea" id="RHEA-COMP:11604"/>
        <dbReference type="ChEBI" id="CHEBI:15378"/>
        <dbReference type="ChEBI" id="CHEBI:29999"/>
        <dbReference type="ChEBI" id="CHEBI:30616"/>
        <dbReference type="ChEBI" id="CHEBI:83421"/>
        <dbReference type="ChEBI" id="CHEBI:456216"/>
        <dbReference type="EC" id="2.7.11.1"/>
    </reaction>
</comment>
<evidence type="ECO:0000259" key="12">
    <source>
        <dbReference type="PROSITE" id="PS51671"/>
    </source>
</evidence>
<proteinExistence type="predicted"/>
<feature type="compositionally biased region" description="Low complexity" evidence="9">
    <location>
        <begin position="1903"/>
        <end position="1916"/>
    </location>
</feature>
<dbReference type="FunFam" id="3.30.200.20:FF:000034">
    <property type="entry name" value="Kinase suppressor of Ras 1"/>
    <property type="match status" value="1"/>
</dbReference>
<evidence type="ECO:0000256" key="8">
    <source>
        <dbReference type="PROSITE-ProRule" id="PRU10141"/>
    </source>
</evidence>
<evidence type="ECO:0000256" key="4">
    <source>
        <dbReference type="ARBA" id="ARBA00022777"/>
    </source>
</evidence>
<evidence type="ECO:0000313" key="13">
    <source>
        <dbReference type="EMBL" id="KAJ0403856.1"/>
    </source>
</evidence>
<evidence type="ECO:0000256" key="7">
    <source>
        <dbReference type="ARBA" id="ARBA00048679"/>
    </source>
</evidence>
<gene>
    <name evidence="13" type="ORF">P43SY_004829</name>
</gene>
<evidence type="ECO:0000256" key="6">
    <source>
        <dbReference type="ARBA" id="ARBA00047899"/>
    </source>
</evidence>